<dbReference type="AlphaFoldDB" id="A0A3A9I7L4"/>
<keyword evidence="1" id="KW-0812">Transmembrane</keyword>
<name>A0A3A9I7L4_AERVE</name>
<sequence length="309" mass="33463">MDRSAVECCLSARIFALLANSGTRSRLAANRTYRKPRGNSGFTLVELVMVILLLGIMATFTSQFIGIGTQIYGDASSREQLMSDARFAMERLNRELRDAVPGSERIETTGGTWDDTGACLRFWPISTSSRYLALNRAMSGSTATLELVMATPASAANPLDVDATAVKKDDLLIVFPVPDKNVGSLTAGCDYGRCVAKVTDVLTPVSGAQTIRYTSAESLTGLSPGSRVYFANQQVRYCVEGNTLTRATTPIGGPLPAQGVLMADSLRNGTFYRETSAFNAEGEFGMRFVFERKGESVTFNHKIEVFNVP</sequence>
<feature type="transmembrane region" description="Helical" evidence="1">
    <location>
        <begin position="44"/>
        <end position="68"/>
    </location>
</feature>
<reference evidence="2 3" key="1">
    <citation type="submission" date="2018-09" db="EMBL/GenBank/DDBJ databases">
        <title>Genome sequencing of Aeromonas veronii MS-17-88.</title>
        <authorList>
            <person name="Tekedar H.C."/>
            <person name="Arick M.A."/>
            <person name="Hsu C.-Y."/>
            <person name="Thrash A."/>
            <person name="Karsi A."/>
            <person name="Lawrence M.L."/>
            <person name="Abdelhamed H."/>
        </authorList>
    </citation>
    <scope>NUCLEOTIDE SEQUENCE [LARGE SCALE GENOMIC DNA]</scope>
    <source>
        <strain evidence="2 3">MS 17-88</strain>
    </source>
</reference>
<dbReference type="EMBL" id="RAWX01000007">
    <property type="protein sequence ID" value="RKJ84461.1"/>
    <property type="molecule type" value="Genomic_DNA"/>
</dbReference>
<gene>
    <name evidence="2" type="ORF">D6R50_22710</name>
</gene>
<organism evidence="2 3">
    <name type="scientific">Aeromonas veronii</name>
    <dbReference type="NCBI Taxonomy" id="654"/>
    <lineage>
        <taxon>Bacteria</taxon>
        <taxon>Pseudomonadati</taxon>
        <taxon>Pseudomonadota</taxon>
        <taxon>Gammaproteobacteria</taxon>
        <taxon>Aeromonadales</taxon>
        <taxon>Aeromonadaceae</taxon>
        <taxon>Aeromonas</taxon>
    </lineage>
</organism>
<evidence type="ECO:0000313" key="2">
    <source>
        <dbReference type="EMBL" id="RKJ84461.1"/>
    </source>
</evidence>
<proteinExistence type="predicted"/>
<evidence type="ECO:0000313" key="3">
    <source>
        <dbReference type="Proteomes" id="UP000281725"/>
    </source>
</evidence>
<dbReference type="Proteomes" id="UP000281725">
    <property type="component" value="Unassembled WGS sequence"/>
</dbReference>
<dbReference type="RefSeq" id="WP_120416279.1">
    <property type="nucleotide sequence ID" value="NZ_JAPEEU010000014.1"/>
</dbReference>
<keyword evidence="1" id="KW-1133">Transmembrane helix</keyword>
<accession>A0A3A9I7L4</accession>
<dbReference type="NCBIfam" id="TIGR02532">
    <property type="entry name" value="IV_pilin_GFxxxE"/>
    <property type="match status" value="1"/>
</dbReference>
<dbReference type="InterPro" id="IPR012902">
    <property type="entry name" value="N_methyl_site"/>
</dbReference>
<comment type="caution">
    <text evidence="2">The sequence shown here is derived from an EMBL/GenBank/DDBJ whole genome shotgun (WGS) entry which is preliminary data.</text>
</comment>
<protein>
    <submittedName>
        <fullName evidence="2">Type II secretion system protein</fullName>
    </submittedName>
</protein>
<dbReference type="Pfam" id="PF07963">
    <property type="entry name" value="N_methyl"/>
    <property type="match status" value="1"/>
</dbReference>
<evidence type="ECO:0000256" key="1">
    <source>
        <dbReference type="SAM" id="Phobius"/>
    </source>
</evidence>
<keyword evidence="1" id="KW-0472">Membrane</keyword>